<dbReference type="PANTHER" id="PTHR48050:SF13">
    <property type="entry name" value="STEROL 3-BETA-GLUCOSYLTRANSFERASE UGT80A2"/>
    <property type="match status" value="1"/>
</dbReference>
<evidence type="ECO:0000313" key="3">
    <source>
        <dbReference type="Proteomes" id="UP000028870"/>
    </source>
</evidence>
<dbReference type="eggNOG" id="COG1819">
    <property type="taxonomic scope" value="Bacteria"/>
</dbReference>
<dbReference type="InterPro" id="IPR002213">
    <property type="entry name" value="UDP_glucos_trans"/>
</dbReference>
<dbReference type="InterPro" id="IPR010610">
    <property type="entry name" value="EryCIII-like_C"/>
</dbReference>
<dbReference type="Gene3D" id="3.40.50.2000">
    <property type="entry name" value="Glycogen Phosphorylase B"/>
    <property type="match status" value="2"/>
</dbReference>
<dbReference type="FunFam" id="3.40.50.2000:FF:000072">
    <property type="entry name" value="Glycosyl transferase"/>
    <property type="match status" value="1"/>
</dbReference>
<dbReference type="RefSeq" id="WP_084172391.1">
    <property type="nucleotide sequence ID" value="NZ_CCBB010000001.1"/>
</dbReference>
<dbReference type="GO" id="GO:0016758">
    <property type="term" value="F:hexosyltransferase activity"/>
    <property type="evidence" value="ECO:0007669"/>
    <property type="project" value="UniProtKB-ARBA"/>
</dbReference>
<gene>
    <name evidence="2" type="ORF">BN977_00748</name>
</gene>
<reference evidence="2" key="1">
    <citation type="submission" date="2014-03" db="EMBL/GenBank/DDBJ databases">
        <title>Draft Genome Sequence of Mycobacterium cosmeticum DSM 44829.</title>
        <authorList>
            <person name="Croce O."/>
            <person name="Robert C."/>
            <person name="Raoult D."/>
            <person name="Drancourt M."/>
        </authorList>
    </citation>
    <scope>NUCLEOTIDE SEQUENCE [LARGE SCALE GENOMIC DNA]</scope>
    <source>
        <strain evidence="2">DSM 44829</strain>
    </source>
</reference>
<protein>
    <submittedName>
        <fullName evidence="2">MGT family glycosyltransferase</fullName>
    </submittedName>
</protein>
<dbReference type="SUPFAM" id="SSF53756">
    <property type="entry name" value="UDP-Glycosyltransferase/glycogen phosphorylase"/>
    <property type="match status" value="1"/>
</dbReference>
<dbReference type="GO" id="GO:0017000">
    <property type="term" value="P:antibiotic biosynthetic process"/>
    <property type="evidence" value="ECO:0007669"/>
    <property type="project" value="UniProtKB-ARBA"/>
</dbReference>
<sequence length="452" mass="47888">MPTILIASCPPIGHIGPLLNVARGLVLRGDRVTVLTSARHADAIRATGAEPLPLPTAADFDDSALDADLPGRAETSGIERVNFDIKHVFVRPLPYQAAALADALAATPFDAVLTDAFFLGVLPMLLGDRRERPPVLAYSTTPLLLSSRDTAPGGMGLLPGSGLSGRARNRILNLLAQRVLLRPAHRSLTAMLDVLGLPEPAAFVLDSGVLADRLIVPTVPEFEYPRSDLPGNVRFVGAVTPMPATEFRPPAWWDRLDRERPVVHVTQGTVDNADLSRLIEPAITALADADVTVVVSTGGRPVEQIGIALPANTVVTEYVPHDVLLPKVDVMVTNGGYGAVQRALAAGVPLVVAGNTEDKPEVAARVEWAGAGINLRTGTPSADAVGAAVREVLADDRYLRRARKLEVAFAQRDGVAEIAALVDEVIVEHRGPQRRNGCVPVWNTAISSGSKS</sequence>
<keyword evidence="3" id="KW-1185">Reference proteome</keyword>
<comment type="caution">
    <text evidence="2">The sequence shown here is derived from an EMBL/GenBank/DDBJ whole genome shotgun (WGS) entry which is preliminary data.</text>
</comment>
<dbReference type="PANTHER" id="PTHR48050">
    <property type="entry name" value="STEROL 3-BETA-GLUCOSYLTRANSFERASE"/>
    <property type="match status" value="1"/>
</dbReference>
<reference evidence="2" key="2">
    <citation type="submission" date="2014-03" db="EMBL/GenBank/DDBJ databases">
        <authorList>
            <person name="Urmite Genomes"/>
        </authorList>
    </citation>
    <scope>NUCLEOTIDE SEQUENCE</scope>
    <source>
        <strain evidence="2">DSM 44829</strain>
    </source>
</reference>
<dbReference type="GO" id="GO:0016020">
    <property type="term" value="C:membrane"/>
    <property type="evidence" value="ECO:0007669"/>
    <property type="project" value="GOC"/>
</dbReference>
<dbReference type="GO" id="GO:0009247">
    <property type="term" value="P:glycolipid biosynthetic process"/>
    <property type="evidence" value="ECO:0007669"/>
    <property type="project" value="UniProtKB-ARBA"/>
</dbReference>
<proteinExistence type="predicted"/>
<accession>W9AST2</accession>
<evidence type="ECO:0000259" key="1">
    <source>
        <dbReference type="Pfam" id="PF06722"/>
    </source>
</evidence>
<dbReference type="OrthoDB" id="6620093at2"/>
<dbReference type="EMBL" id="CCBB010000001">
    <property type="protein sequence ID" value="CDO05972.1"/>
    <property type="molecule type" value="Genomic_DNA"/>
</dbReference>
<dbReference type="GO" id="GO:0008194">
    <property type="term" value="F:UDP-glycosyltransferase activity"/>
    <property type="evidence" value="ECO:0007669"/>
    <property type="project" value="InterPro"/>
</dbReference>
<organism evidence="2 3">
    <name type="scientific">Mycolicibacterium cosmeticum</name>
    <dbReference type="NCBI Taxonomy" id="258533"/>
    <lineage>
        <taxon>Bacteria</taxon>
        <taxon>Bacillati</taxon>
        <taxon>Actinomycetota</taxon>
        <taxon>Actinomycetes</taxon>
        <taxon>Mycobacteriales</taxon>
        <taxon>Mycobacteriaceae</taxon>
        <taxon>Mycolicibacterium</taxon>
    </lineage>
</organism>
<dbReference type="InterPro" id="IPR050426">
    <property type="entry name" value="Glycosyltransferase_28"/>
</dbReference>
<name>W9AST2_MYCCO</name>
<dbReference type="CDD" id="cd03784">
    <property type="entry name" value="GT1_Gtf-like"/>
    <property type="match status" value="1"/>
</dbReference>
<dbReference type="Pfam" id="PF06722">
    <property type="entry name" value="EryCIII-like_C"/>
    <property type="match status" value="1"/>
</dbReference>
<dbReference type="AlphaFoldDB" id="W9AST2"/>
<dbReference type="STRING" id="258533.BN977_00748"/>
<evidence type="ECO:0000313" key="2">
    <source>
        <dbReference type="EMBL" id="CDO05972.1"/>
    </source>
</evidence>
<dbReference type="Proteomes" id="UP000028870">
    <property type="component" value="Unassembled WGS sequence"/>
</dbReference>
<feature type="domain" description="Erythromycin biosynthesis protein CIII-like C-terminal" evidence="1">
    <location>
        <begin position="284"/>
        <end position="420"/>
    </location>
</feature>